<reference evidence="1" key="1">
    <citation type="submission" date="2021-05" db="EMBL/GenBank/DDBJ databases">
        <authorList>
            <person name="Scholz U."/>
            <person name="Mascher M."/>
            <person name="Fiebig A."/>
        </authorList>
    </citation>
    <scope>NUCLEOTIDE SEQUENCE [LARGE SCALE GENOMIC DNA]</scope>
</reference>
<evidence type="ECO:0000313" key="2">
    <source>
        <dbReference type="Proteomes" id="UP001732700"/>
    </source>
</evidence>
<dbReference type="Proteomes" id="UP001732700">
    <property type="component" value="Chromosome 2A"/>
</dbReference>
<evidence type="ECO:0000313" key="1">
    <source>
        <dbReference type="EnsemblPlants" id="AVESA.00010b.r2.2AG0215100.1.CDS"/>
    </source>
</evidence>
<protein>
    <submittedName>
        <fullName evidence="1">Uncharacterized protein</fullName>
    </submittedName>
</protein>
<proteinExistence type="predicted"/>
<accession>A0ACD5UA83</accession>
<sequence>MAMVKAVFVAVAAVVALAQLAAAVDHTVASWDASGTDYSAWSAAQKFTTKDSIVFNYAASHDVVEVSKAGYDACSASTPVASYKGGKTAVKLATAGKHYFICGVPGHCAAGMKLAVNVVAASTATPAKPRGQRSVAPVAAPVSAPAPAPEGPTDENMPNVSSPTGSTPSSAATIGAKAAVALAMGMAVALAM</sequence>
<organism evidence="1 2">
    <name type="scientific">Avena sativa</name>
    <name type="common">Oat</name>
    <dbReference type="NCBI Taxonomy" id="4498"/>
    <lineage>
        <taxon>Eukaryota</taxon>
        <taxon>Viridiplantae</taxon>
        <taxon>Streptophyta</taxon>
        <taxon>Embryophyta</taxon>
        <taxon>Tracheophyta</taxon>
        <taxon>Spermatophyta</taxon>
        <taxon>Magnoliopsida</taxon>
        <taxon>Liliopsida</taxon>
        <taxon>Poales</taxon>
        <taxon>Poaceae</taxon>
        <taxon>BOP clade</taxon>
        <taxon>Pooideae</taxon>
        <taxon>Poodae</taxon>
        <taxon>Poeae</taxon>
        <taxon>Poeae Chloroplast Group 1 (Aveneae type)</taxon>
        <taxon>Aveninae</taxon>
        <taxon>Avena</taxon>
    </lineage>
</organism>
<dbReference type="EnsemblPlants" id="AVESA.00010b.r2.2AG0215100.1">
    <property type="protein sequence ID" value="AVESA.00010b.r2.2AG0215100.1.CDS"/>
    <property type="gene ID" value="AVESA.00010b.r2.2AG0215100"/>
</dbReference>
<keyword evidence="2" id="KW-1185">Reference proteome</keyword>
<name>A0ACD5UA83_AVESA</name>
<reference evidence="1" key="2">
    <citation type="submission" date="2025-09" db="UniProtKB">
        <authorList>
            <consortium name="EnsemblPlants"/>
        </authorList>
    </citation>
    <scope>IDENTIFICATION</scope>
</reference>